<evidence type="ECO:0000313" key="2">
    <source>
        <dbReference type="Proteomes" id="UP001589891"/>
    </source>
</evidence>
<dbReference type="EMBL" id="JBHLSS010000084">
    <property type="protein sequence ID" value="MFC0710570.1"/>
    <property type="molecule type" value="Genomic_DNA"/>
</dbReference>
<sequence length="66" mass="7032">MSGLEFVKGDIVVLKSGGPAMTVESIGNYAEGLARGPERGAKCIWFDGGKPQEHVFDVAVLERVDP</sequence>
<organism evidence="1 2">
    <name type="scientific">Azorhizophilus paspali</name>
    <name type="common">Azotobacter paspali</name>
    <dbReference type="NCBI Taxonomy" id="69963"/>
    <lineage>
        <taxon>Bacteria</taxon>
        <taxon>Pseudomonadati</taxon>
        <taxon>Pseudomonadota</taxon>
        <taxon>Gammaproteobacteria</taxon>
        <taxon>Pseudomonadales</taxon>
        <taxon>Pseudomonadaceae</taxon>
        <taxon>Azorhizophilus</taxon>
    </lineage>
</organism>
<dbReference type="Pfam" id="PF09926">
    <property type="entry name" value="DUF2158"/>
    <property type="match status" value="1"/>
</dbReference>
<gene>
    <name evidence="1" type="ORF">ACFFGX_13760</name>
</gene>
<comment type="caution">
    <text evidence="1">The sequence shown here is derived from an EMBL/GenBank/DDBJ whole genome shotgun (WGS) entry which is preliminary data.</text>
</comment>
<protein>
    <submittedName>
        <fullName evidence="1">YodC family protein</fullName>
    </submittedName>
</protein>
<reference evidence="1 2" key="1">
    <citation type="submission" date="2024-09" db="EMBL/GenBank/DDBJ databases">
        <authorList>
            <person name="Sun Q."/>
            <person name="Mori K."/>
        </authorList>
    </citation>
    <scope>NUCLEOTIDE SEQUENCE [LARGE SCALE GENOMIC DNA]</scope>
    <source>
        <strain evidence="1 2">NCAIM B.01794</strain>
    </source>
</reference>
<accession>A0ABV6SM04</accession>
<dbReference type="InterPro" id="IPR019226">
    <property type="entry name" value="DUF2158"/>
</dbReference>
<keyword evidence="2" id="KW-1185">Reference proteome</keyword>
<evidence type="ECO:0000313" key="1">
    <source>
        <dbReference type="EMBL" id="MFC0710570.1"/>
    </source>
</evidence>
<name>A0ABV6SM04_AZOPA</name>
<dbReference type="RefSeq" id="WP_376946807.1">
    <property type="nucleotide sequence ID" value="NZ_CP171449.1"/>
</dbReference>
<proteinExistence type="predicted"/>
<dbReference type="Proteomes" id="UP001589891">
    <property type="component" value="Unassembled WGS sequence"/>
</dbReference>